<evidence type="ECO:0000256" key="1">
    <source>
        <dbReference type="ARBA" id="ARBA00004141"/>
    </source>
</evidence>
<feature type="transmembrane region" description="Helical" evidence="5">
    <location>
        <begin position="272"/>
        <end position="294"/>
    </location>
</feature>
<reference evidence="7 9" key="1">
    <citation type="submission" date="2023-08" db="EMBL/GenBank/DDBJ databases">
        <title>Comparative genomics and taxonomic characterization of three novel marine species of genus Marivirga.</title>
        <authorList>
            <person name="Muhammad N."/>
            <person name="Kim S.-G."/>
        </authorList>
    </citation>
    <scope>NUCLEOTIDE SEQUENCE</scope>
    <source>
        <strain evidence="8 9">ABR2-2</strain>
        <strain evidence="7">BKB1-2</strain>
    </source>
</reference>
<proteinExistence type="predicted"/>
<protein>
    <submittedName>
        <fullName evidence="7">Calcium/sodium antiporter</fullName>
    </submittedName>
</protein>
<dbReference type="Proteomes" id="UP001244443">
    <property type="component" value="Chromosome"/>
</dbReference>
<dbReference type="EMBL" id="CP129970">
    <property type="protein sequence ID" value="WMN07631.1"/>
    <property type="molecule type" value="Genomic_DNA"/>
</dbReference>
<name>A0AA49GDB5_9BACT</name>
<gene>
    <name evidence="7" type="ORF">QYS47_10250</name>
    <name evidence="8" type="ORF">QYS48_29400</name>
</gene>
<evidence type="ECO:0000313" key="9">
    <source>
        <dbReference type="Proteomes" id="UP001244443"/>
    </source>
</evidence>
<dbReference type="InterPro" id="IPR004837">
    <property type="entry name" value="NaCa_Exmemb"/>
</dbReference>
<evidence type="ECO:0000259" key="6">
    <source>
        <dbReference type="Pfam" id="PF01699"/>
    </source>
</evidence>
<feature type="transmembrane region" description="Helical" evidence="5">
    <location>
        <begin position="75"/>
        <end position="97"/>
    </location>
</feature>
<feature type="transmembrane region" description="Helical" evidence="5">
    <location>
        <begin position="212"/>
        <end position="235"/>
    </location>
</feature>
<dbReference type="NCBIfam" id="TIGR00367">
    <property type="entry name" value="calcium/sodium antiporter"/>
    <property type="match status" value="1"/>
</dbReference>
<dbReference type="Gene3D" id="6.10.280.80">
    <property type="entry name" value="NCX, peripheral helical region"/>
    <property type="match status" value="1"/>
</dbReference>
<dbReference type="InterPro" id="IPR044880">
    <property type="entry name" value="NCX_ion-bd_dom_sf"/>
</dbReference>
<sequence length="319" mass="34390">MPLSNTILLFVGLAVLILGGELLVRGASRIALRLKMSPLVVGITIVAFGTSAPELLISIQAAIAGSPDITMGNVIGSNICNIALVLGITSLIAPIPVNSDTIKIDWPMTMGCSLLLYFLVQEGYVDDYEGLGFVLLLALYLFFIIRRSRKNHINPEDLGLEIETPKSPATRKNIIKDGSLILIGGAGLYFGSDWFVNSAKDLALFMGISERIVGITVVALGTSLPELVTSVVAAFKKETDMALGNLMGSNIFNILSILGITSLISEIQVSEIILNSDIIWMLGITLLILPFMAINKIVDRYEGLILLGIYIYYTINVIS</sequence>
<dbReference type="GO" id="GO:0006874">
    <property type="term" value="P:intracellular calcium ion homeostasis"/>
    <property type="evidence" value="ECO:0007669"/>
    <property type="project" value="TreeGrafter"/>
</dbReference>
<feature type="transmembrane region" description="Helical" evidence="5">
    <location>
        <begin position="39"/>
        <end position="63"/>
    </location>
</feature>
<accession>A0AA51N7B5</accession>
<dbReference type="GO" id="GO:0008273">
    <property type="term" value="F:calcium, potassium:sodium antiporter activity"/>
    <property type="evidence" value="ECO:0007669"/>
    <property type="project" value="TreeGrafter"/>
</dbReference>
<evidence type="ECO:0000313" key="7">
    <source>
        <dbReference type="EMBL" id="WKK83142.1"/>
    </source>
</evidence>
<evidence type="ECO:0000256" key="4">
    <source>
        <dbReference type="ARBA" id="ARBA00023136"/>
    </source>
</evidence>
<organism evidence="7">
    <name type="scientific">Marivirga arenosa</name>
    <dbReference type="NCBI Taxonomy" id="3059076"/>
    <lineage>
        <taxon>Bacteria</taxon>
        <taxon>Pseudomonadati</taxon>
        <taxon>Bacteroidota</taxon>
        <taxon>Cytophagia</taxon>
        <taxon>Cytophagales</taxon>
        <taxon>Marivirgaceae</taxon>
        <taxon>Marivirga</taxon>
    </lineage>
</organism>
<evidence type="ECO:0000256" key="5">
    <source>
        <dbReference type="SAM" id="Phobius"/>
    </source>
</evidence>
<evidence type="ECO:0000256" key="2">
    <source>
        <dbReference type="ARBA" id="ARBA00022692"/>
    </source>
</evidence>
<evidence type="ECO:0000256" key="3">
    <source>
        <dbReference type="ARBA" id="ARBA00022989"/>
    </source>
</evidence>
<dbReference type="Gene3D" id="1.20.1420.30">
    <property type="entry name" value="NCX, central ion-binding region"/>
    <property type="match status" value="1"/>
</dbReference>
<keyword evidence="4 5" id="KW-0472">Membrane</keyword>
<dbReference type="KEGG" id="marp:QYS47_10250"/>
<accession>A0AA49GDB5</accession>
<feature type="transmembrane region" description="Helical" evidence="5">
    <location>
        <begin position="6"/>
        <end position="27"/>
    </location>
</feature>
<dbReference type="RefSeq" id="WP_302128763.1">
    <property type="nucleotide sequence ID" value="NZ_CP129968.2"/>
</dbReference>
<keyword evidence="2 5" id="KW-0812">Transmembrane</keyword>
<dbReference type="GO" id="GO:0005886">
    <property type="term" value="C:plasma membrane"/>
    <property type="evidence" value="ECO:0007669"/>
    <property type="project" value="TreeGrafter"/>
</dbReference>
<feature type="domain" description="Sodium/calcium exchanger membrane region" evidence="6">
    <location>
        <begin position="180"/>
        <end position="317"/>
    </location>
</feature>
<feature type="domain" description="Sodium/calcium exchanger membrane region" evidence="6">
    <location>
        <begin position="6"/>
        <end position="145"/>
    </location>
</feature>
<feature type="transmembrane region" description="Helical" evidence="5">
    <location>
        <begin position="242"/>
        <end position="260"/>
    </location>
</feature>
<keyword evidence="9" id="KW-1185">Reference proteome</keyword>
<feature type="transmembrane region" description="Helical" evidence="5">
    <location>
        <begin position="301"/>
        <end position="318"/>
    </location>
</feature>
<dbReference type="InterPro" id="IPR004481">
    <property type="entry name" value="K/Na/Ca-exchanger"/>
</dbReference>
<dbReference type="EMBL" id="CP129968">
    <property type="protein sequence ID" value="WKK83142.1"/>
    <property type="molecule type" value="Genomic_DNA"/>
</dbReference>
<dbReference type="PANTHER" id="PTHR10846">
    <property type="entry name" value="SODIUM/POTASSIUM/CALCIUM EXCHANGER"/>
    <property type="match status" value="1"/>
</dbReference>
<dbReference type="GO" id="GO:0005262">
    <property type="term" value="F:calcium channel activity"/>
    <property type="evidence" value="ECO:0007669"/>
    <property type="project" value="TreeGrafter"/>
</dbReference>
<feature type="transmembrane region" description="Helical" evidence="5">
    <location>
        <begin position="130"/>
        <end position="145"/>
    </location>
</feature>
<evidence type="ECO:0000313" key="8">
    <source>
        <dbReference type="EMBL" id="WMN07631.1"/>
    </source>
</evidence>
<dbReference type="Proteomes" id="UP001232019">
    <property type="component" value="Chromosome"/>
</dbReference>
<dbReference type="Pfam" id="PF01699">
    <property type="entry name" value="Na_Ca_ex"/>
    <property type="match status" value="2"/>
</dbReference>
<comment type="subcellular location">
    <subcellularLocation>
        <location evidence="1">Membrane</location>
        <topology evidence="1">Multi-pass membrane protein</topology>
    </subcellularLocation>
</comment>
<dbReference type="PANTHER" id="PTHR10846:SF8">
    <property type="entry name" value="INNER MEMBRANE PROTEIN YRBG"/>
    <property type="match status" value="1"/>
</dbReference>
<keyword evidence="3 5" id="KW-1133">Transmembrane helix</keyword>
<dbReference type="AlphaFoldDB" id="A0AA49GDB5"/>
<feature type="transmembrane region" description="Helical" evidence="5">
    <location>
        <begin position="174"/>
        <end position="192"/>
    </location>
</feature>